<dbReference type="AlphaFoldDB" id="A0A518ATL5"/>
<organism evidence="3 4">
    <name type="scientific">Aeoliella mucimassa</name>
    <dbReference type="NCBI Taxonomy" id="2527972"/>
    <lineage>
        <taxon>Bacteria</taxon>
        <taxon>Pseudomonadati</taxon>
        <taxon>Planctomycetota</taxon>
        <taxon>Planctomycetia</taxon>
        <taxon>Pirellulales</taxon>
        <taxon>Lacipirellulaceae</taxon>
        <taxon>Aeoliella</taxon>
    </lineage>
</organism>
<dbReference type="InterPro" id="IPR013740">
    <property type="entry name" value="Redoxin"/>
</dbReference>
<dbReference type="InterPro" id="IPR036249">
    <property type="entry name" value="Thioredoxin-like_sf"/>
</dbReference>
<dbReference type="EMBL" id="CP036278">
    <property type="protein sequence ID" value="QDU58073.1"/>
    <property type="molecule type" value="Genomic_DNA"/>
</dbReference>
<keyword evidence="1" id="KW-0732">Signal</keyword>
<feature type="signal peptide" evidence="1">
    <location>
        <begin position="1"/>
        <end position="25"/>
    </location>
</feature>
<evidence type="ECO:0000313" key="3">
    <source>
        <dbReference type="EMBL" id="QDU58073.1"/>
    </source>
</evidence>
<dbReference type="Pfam" id="PF08534">
    <property type="entry name" value="Redoxin"/>
    <property type="match status" value="1"/>
</dbReference>
<dbReference type="KEGG" id="amuc:Pan181_42990"/>
<dbReference type="Proteomes" id="UP000315750">
    <property type="component" value="Chromosome"/>
</dbReference>
<sequence length="206" mass="21734" precursor="true">MEHRAVKKYALLVVAVCFATTPAWAQQDTAAGGVPKVLLSDQHQEMVKIGVGDKFPEVTLPPAAAGGESAPMVKQFGQQVTVVGVFSRDGAMAKTMLRDLQFDINKQYNALNPGAGMANVLPVAIATGLTQDQATQTASAASFEGTLLLDGDGTATAALGTGRMPRIYVLDSKGSVVWFDIEYSSSTRREMQQAVAALIKQSEASN</sequence>
<feature type="chain" id="PRO_5021696740" evidence="1">
    <location>
        <begin position="26"/>
        <end position="206"/>
    </location>
</feature>
<evidence type="ECO:0000256" key="1">
    <source>
        <dbReference type="SAM" id="SignalP"/>
    </source>
</evidence>
<dbReference type="SUPFAM" id="SSF52833">
    <property type="entry name" value="Thioredoxin-like"/>
    <property type="match status" value="1"/>
</dbReference>
<evidence type="ECO:0000313" key="4">
    <source>
        <dbReference type="Proteomes" id="UP000315750"/>
    </source>
</evidence>
<feature type="domain" description="Redoxin" evidence="2">
    <location>
        <begin position="51"/>
        <end position="192"/>
    </location>
</feature>
<dbReference type="Gene3D" id="3.40.30.10">
    <property type="entry name" value="Glutaredoxin"/>
    <property type="match status" value="1"/>
</dbReference>
<dbReference type="GO" id="GO:0016491">
    <property type="term" value="F:oxidoreductase activity"/>
    <property type="evidence" value="ECO:0007669"/>
    <property type="project" value="InterPro"/>
</dbReference>
<proteinExistence type="predicted"/>
<protein>
    <submittedName>
        <fullName evidence="3">Redoxin</fullName>
    </submittedName>
</protein>
<accession>A0A518ATL5</accession>
<keyword evidence="4" id="KW-1185">Reference proteome</keyword>
<evidence type="ECO:0000259" key="2">
    <source>
        <dbReference type="Pfam" id="PF08534"/>
    </source>
</evidence>
<gene>
    <name evidence="3" type="ORF">Pan181_42990</name>
</gene>
<reference evidence="3 4" key="1">
    <citation type="submission" date="2019-02" db="EMBL/GenBank/DDBJ databases">
        <title>Deep-cultivation of Planctomycetes and their phenomic and genomic characterization uncovers novel biology.</title>
        <authorList>
            <person name="Wiegand S."/>
            <person name="Jogler M."/>
            <person name="Boedeker C."/>
            <person name="Pinto D."/>
            <person name="Vollmers J."/>
            <person name="Rivas-Marin E."/>
            <person name="Kohn T."/>
            <person name="Peeters S.H."/>
            <person name="Heuer A."/>
            <person name="Rast P."/>
            <person name="Oberbeckmann S."/>
            <person name="Bunk B."/>
            <person name="Jeske O."/>
            <person name="Meyerdierks A."/>
            <person name="Storesund J.E."/>
            <person name="Kallscheuer N."/>
            <person name="Luecker S."/>
            <person name="Lage O.M."/>
            <person name="Pohl T."/>
            <person name="Merkel B.J."/>
            <person name="Hornburger P."/>
            <person name="Mueller R.-W."/>
            <person name="Bruemmer F."/>
            <person name="Labrenz M."/>
            <person name="Spormann A.M."/>
            <person name="Op den Camp H."/>
            <person name="Overmann J."/>
            <person name="Amann R."/>
            <person name="Jetten M.S.M."/>
            <person name="Mascher T."/>
            <person name="Medema M.H."/>
            <person name="Devos D.P."/>
            <person name="Kaster A.-K."/>
            <person name="Ovreas L."/>
            <person name="Rohde M."/>
            <person name="Galperin M.Y."/>
            <person name="Jogler C."/>
        </authorList>
    </citation>
    <scope>NUCLEOTIDE SEQUENCE [LARGE SCALE GENOMIC DNA]</scope>
    <source>
        <strain evidence="3 4">Pan181</strain>
    </source>
</reference>
<name>A0A518ATL5_9BACT</name>